<dbReference type="EMBL" id="CP077062">
    <property type="protein sequence ID" value="QWZ09706.1"/>
    <property type="molecule type" value="Genomic_DNA"/>
</dbReference>
<evidence type="ECO:0000313" key="1">
    <source>
        <dbReference type="EMBL" id="QWZ09706.1"/>
    </source>
</evidence>
<protein>
    <submittedName>
        <fullName evidence="1">Uncharacterized protein</fullName>
    </submittedName>
</protein>
<dbReference type="RefSeq" id="WP_216941552.1">
    <property type="nucleotide sequence ID" value="NZ_CP077062.1"/>
</dbReference>
<name>A0A975T1E2_9ACTN</name>
<keyword evidence="2" id="KW-1185">Reference proteome</keyword>
<evidence type="ECO:0000313" key="2">
    <source>
        <dbReference type="Proteomes" id="UP000683575"/>
    </source>
</evidence>
<proteinExistence type="predicted"/>
<dbReference type="KEGG" id="nps:KRR39_08185"/>
<dbReference type="AlphaFoldDB" id="A0A975T1E2"/>
<sequence>MHLATYLGLLETGCSTLATSYRQVADGHRDEPDVATLCLRFAAECDQQKARMSPFVRTYGTHPDGEPERLHADGLAEARTGGLGLLRDLHDLYLLATNLDISWTMVGQAAKGDRNTDLDATVTRSAATTEAQLKWLTTRMKAAAPQALLVAD</sequence>
<reference evidence="1" key="1">
    <citation type="submission" date="2021-06" db="EMBL/GenBank/DDBJ databases">
        <title>Complete genome sequence of Nocardioides sp. G188.</title>
        <authorList>
            <person name="Im W.-T."/>
        </authorList>
    </citation>
    <scope>NUCLEOTIDE SEQUENCE</scope>
    <source>
        <strain evidence="1">G188</strain>
    </source>
</reference>
<dbReference type="Proteomes" id="UP000683575">
    <property type="component" value="Chromosome"/>
</dbReference>
<accession>A0A975T1E2</accession>
<organism evidence="1 2">
    <name type="scientific">Nocardioides panacis</name>
    <dbReference type="NCBI Taxonomy" id="2849501"/>
    <lineage>
        <taxon>Bacteria</taxon>
        <taxon>Bacillati</taxon>
        <taxon>Actinomycetota</taxon>
        <taxon>Actinomycetes</taxon>
        <taxon>Propionibacteriales</taxon>
        <taxon>Nocardioidaceae</taxon>
        <taxon>Nocardioides</taxon>
    </lineage>
</organism>
<gene>
    <name evidence="1" type="ORF">KRR39_08185</name>
</gene>